<reference evidence="2 3" key="1">
    <citation type="submission" date="2020-04" db="EMBL/GenBank/DDBJ databases">
        <title>MicrobeNet Type strains.</title>
        <authorList>
            <person name="Nicholson A.C."/>
        </authorList>
    </citation>
    <scope>NUCLEOTIDE SEQUENCE [LARGE SCALE GENOMIC DNA]</scope>
    <source>
        <strain evidence="2 3">ATCC BAA-788</strain>
    </source>
</reference>
<feature type="region of interest" description="Disordered" evidence="1">
    <location>
        <begin position="102"/>
        <end position="129"/>
    </location>
</feature>
<evidence type="ECO:0000313" key="2">
    <source>
        <dbReference type="EMBL" id="NKY24563.1"/>
    </source>
</evidence>
<evidence type="ECO:0000256" key="1">
    <source>
        <dbReference type="SAM" id="MobiDB-lite"/>
    </source>
</evidence>
<accession>A0A7X6R0T1</accession>
<dbReference type="Proteomes" id="UP000581206">
    <property type="component" value="Unassembled WGS sequence"/>
</dbReference>
<dbReference type="RefSeq" id="WP_168631687.1">
    <property type="nucleotide sequence ID" value="NZ_BONL01000031.1"/>
</dbReference>
<comment type="caution">
    <text evidence="2">The sequence shown here is derived from an EMBL/GenBank/DDBJ whole genome shotgun (WGS) entry which is preliminary data.</text>
</comment>
<dbReference type="EMBL" id="JAAXOX010000018">
    <property type="protein sequence ID" value="NKY24563.1"/>
    <property type="molecule type" value="Genomic_DNA"/>
</dbReference>
<protein>
    <submittedName>
        <fullName evidence="2">Uncharacterized protein</fullName>
    </submittedName>
</protein>
<organism evidence="2 3">
    <name type="scientific">Cellulomonas denverensis</name>
    <dbReference type="NCBI Taxonomy" id="264297"/>
    <lineage>
        <taxon>Bacteria</taxon>
        <taxon>Bacillati</taxon>
        <taxon>Actinomycetota</taxon>
        <taxon>Actinomycetes</taxon>
        <taxon>Micrococcales</taxon>
        <taxon>Cellulomonadaceae</taxon>
        <taxon>Cellulomonas</taxon>
    </lineage>
</organism>
<keyword evidence="3" id="KW-1185">Reference proteome</keyword>
<evidence type="ECO:0000313" key="3">
    <source>
        <dbReference type="Proteomes" id="UP000581206"/>
    </source>
</evidence>
<gene>
    <name evidence="2" type="ORF">HGA03_18035</name>
</gene>
<proteinExistence type="predicted"/>
<dbReference type="AlphaFoldDB" id="A0A7X6R0T1"/>
<sequence length="215" mass="23355">MSVVPSESESARIVLPARAPDRLRRLGVSIERLGIALDAGDVAARQLDEFAPATGVGLERWIHTVQSLRQGLAEDGWTIDNPDNVPLAVDPTGTTAIRVASGTSDIGRAGGDGPQRKHPKPGAKPTGRVSGQLQFDFDASLRPWQPRTGLLTWWLLYYRAPYDELRAELSWAVGESAGELTWGERVLLPPRTFGPDVVIPADAGDDEVEFDVRAR</sequence>
<name>A0A7X6R0T1_9CELL</name>